<protein>
    <submittedName>
        <fullName evidence="1">Uncharacterized protein</fullName>
    </submittedName>
</protein>
<dbReference type="RefSeq" id="WP_099862492.1">
    <property type="nucleotide sequence ID" value="NZ_PEOG01000041.1"/>
</dbReference>
<keyword evidence="2" id="KW-1185">Reference proteome</keyword>
<accession>A0A2G9C9R4</accession>
<evidence type="ECO:0000313" key="1">
    <source>
        <dbReference type="EMBL" id="PIM52269.1"/>
    </source>
</evidence>
<sequence length="76" mass="8454">MRSEARTAFQQQVIEALVESKAINVDAVGATFAKFGERALLQGEALVTIINRNAIWNCGWPGPELDIVRDARQLRE</sequence>
<dbReference type="AlphaFoldDB" id="A0A2G9C9R4"/>
<gene>
    <name evidence="1" type="ORF">CS062_15375</name>
</gene>
<dbReference type="EMBL" id="PEOG01000041">
    <property type="protein sequence ID" value="PIM52269.1"/>
    <property type="molecule type" value="Genomic_DNA"/>
</dbReference>
<organism evidence="1 2">
    <name type="scientific">Roseateles chitinivorans</name>
    <dbReference type="NCBI Taxonomy" id="2917965"/>
    <lineage>
        <taxon>Bacteria</taxon>
        <taxon>Pseudomonadati</taxon>
        <taxon>Pseudomonadota</taxon>
        <taxon>Betaproteobacteria</taxon>
        <taxon>Burkholderiales</taxon>
        <taxon>Sphaerotilaceae</taxon>
        <taxon>Roseateles</taxon>
    </lineage>
</organism>
<proteinExistence type="predicted"/>
<evidence type="ECO:0000313" key="2">
    <source>
        <dbReference type="Proteomes" id="UP000231501"/>
    </source>
</evidence>
<dbReference type="OrthoDB" id="9154090at2"/>
<reference evidence="1 2" key="1">
    <citation type="submission" date="2017-11" db="EMBL/GenBank/DDBJ databases">
        <title>Draft genome sequence of Mitsuaria sp. HWN-4.</title>
        <authorList>
            <person name="Gundlapally S.R."/>
        </authorList>
    </citation>
    <scope>NUCLEOTIDE SEQUENCE [LARGE SCALE GENOMIC DNA]</scope>
    <source>
        <strain evidence="1 2">HWN-4</strain>
    </source>
</reference>
<name>A0A2G9C9R4_9BURK</name>
<dbReference type="Proteomes" id="UP000231501">
    <property type="component" value="Unassembled WGS sequence"/>
</dbReference>
<comment type="caution">
    <text evidence="1">The sequence shown here is derived from an EMBL/GenBank/DDBJ whole genome shotgun (WGS) entry which is preliminary data.</text>
</comment>